<gene>
    <name evidence="1" type="ORF">NRB20_72270</name>
</gene>
<keyword evidence="2" id="KW-1185">Reference proteome</keyword>
<name>A0A7K0DH23_9NOCA</name>
<organism evidence="1 2">
    <name type="scientific">Nocardia macrotermitis</name>
    <dbReference type="NCBI Taxonomy" id="2585198"/>
    <lineage>
        <taxon>Bacteria</taxon>
        <taxon>Bacillati</taxon>
        <taxon>Actinomycetota</taxon>
        <taxon>Actinomycetes</taxon>
        <taxon>Mycobacteriales</taxon>
        <taxon>Nocardiaceae</taxon>
        <taxon>Nocardia</taxon>
    </lineage>
</organism>
<reference evidence="1 2" key="1">
    <citation type="submission" date="2019-10" db="EMBL/GenBank/DDBJ databases">
        <title>Nocardia macrotermitis sp. nov. and Nocardia aurantia sp. nov., isolated from the gut of fungus growing-termite Macrotermes natalensis.</title>
        <authorList>
            <person name="Benndorf R."/>
            <person name="Schwitalla J."/>
            <person name="Martin K."/>
            <person name="De Beer W."/>
            <person name="Kaster A.-K."/>
            <person name="Vollmers J."/>
            <person name="Poulsen M."/>
            <person name="Beemelmanns C."/>
        </authorList>
    </citation>
    <scope>NUCLEOTIDE SEQUENCE [LARGE SCALE GENOMIC DNA]</scope>
    <source>
        <strain evidence="1 2">RB20</strain>
    </source>
</reference>
<dbReference type="OrthoDB" id="3517114at2"/>
<dbReference type="SUPFAM" id="SSF69118">
    <property type="entry name" value="AhpD-like"/>
    <property type="match status" value="1"/>
</dbReference>
<dbReference type="EMBL" id="WEGK01000027">
    <property type="protein sequence ID" value="MQY24094.1"/>
    <property type="molecule type" value="Genomic_DNA"/>
</dbReference>
<dbReference type="InterPro" id="IPR029032">
    <property type="entry name" value="AhpD-like"/>
</dbReference>
<dbReference type="RefSeq" id="WP_153415835.1">
    <property type="nucleotide sequence ID" value="NZ_WEGK01000027.1"/>
</dbReference>
<proteinExistence type="predicted"/>
<dbReference type="AlphaFoldDB" id="A0A7K0DH23"/>
<dbReference type="Proteomes" id="UP000438448">
    <property type="component" value="Unassembled WGS sequence"/>
</dbReference>
<dbReference type="Gene3D" id="1.20.1290.10">
    <property type="entry name" value="AhpD-like"/>
    <property type="match status" value="1"/>
</dbReference>
<evidence type="ECO:0008006" key="3">
    <source>
        <dbReference type="Google" id="ProtNLM"/>
    </source>
</evidence>
<evidence type="ECO:0000313" key="1">
    <source>
        <dbReference type="EMBL" id="MQY24094.1"/>
    </source>
</evidence>
<evidence type="ECO:0000313" key="2">
    <source>
        <dbReference type="Proteomes" id="UP000438448"/>
    </source>
</evidence>
<sequence length="240" mass="26085">MTAITPPSGIDVGTLDAMFAQMGAATVRHANEVSGLNDREKTFLRLTADVCAQALGLPFERHLRTGLDLGVTTADVRALLRLISYDTGYHTALAALDRLVELETALGLPRPEVAELPAELLATGSDAAPSPLPDSVRAILTGLDPHFLDHFELQSRMRFPSGPDTLTVRERAFATMSIDIYYQTLGDTFRIHIQRAFGGGATIDDVRDVLRFDAQFGVTRAWQAWKAFHAHAGAAGWDLS</sequence>
<comment type="caution">
    <text evidence="1">The sequence shown here is derived from an EMBL/GenBank/DDBJ whole genome shotgun (WGS) entry which is preliminary data.</text>
</comment>
<protein>
    <recommendedName>
        <fullName evidence="3">Carboxymuconolactone decarboxylase</fullName>
    </recommendedName>
</protein>
<accession>A0A7K0DH23</accession>